<gene>
    <name evidence="1" type="ORF">BDN71DRAFT_1454704</name>
</gene>
<evidence type="ECO:0000313" key="2">
    <source>
        <dbReference type="Proteomes" id="UP000807025"/>
    </source>
</evidence>
<feature type="non-terminal residue" evidence="1">
    <location>
        <position position="53"/>
    </location>
</feature>
<evidence type="ECO:0000313" key="1">
    <source>
        <dbReference type="EMBL" id="KAF9490208.1"/>
    </source>
</evidence>
<dbReference type="AlphaFoldDB" id="A0A9P6DBZ7"/>
<name>A0A9P6DBZ7_PLEER</name>
<proteinExistence type="predicted"/>
<comment type="caution">
    <text evidence="1">The sequence shown here is derived from an EMBL/GenBank/DDBJ whole genome shotgun (WGS) entry which is preliminary data.</text>
</comment>
<keyword evidence="2" id="KW-1185">Reference proteome</keyword>
<protein>
    <submittedName>
        <fullName evidence="1">Uncharacterized protein</fullName>
    </submittedName>
</protein>
<reference evidence="1" key="1">
    <citation type="submission" date="2020-11" db="EMBL/GenBank/DDBJ databases">
        <authorList>
            <consortium name="DOE Joint Genome Institute"/>
            <person name="Ahrendt S."/>
            <person name="Riley R."/>
            <person name="Andreopoulos W."/>
            <person name="Labutti K."/>
            <person name="Pangilinan J."/>
            <person name="Ruiz-Duenas F.J."/>
            <person name="Barrasa J.M."/>
            <person name="Sanchez-Garcia M."/>
            <person name="Camarero S."/>
            <person name="Miyauchi S."/>
            <person name="Serrano A."/>
            <person name="Linde D."/>
            <person name="Babiker R."/>
            <person name="Drula E."/>
            <person name="Ayuso-Fernandez I."/>
            <person name="Pacheco R."/>
            <person name="Padilla G."/>
            <person name="Ferreira P."/>
            <person name="Barriuso J."/>
            <person name="Kellner H."/>
            <person name="Castanera R."/>
            <person name="Alfaro M."/>
            <person name="Ramirez L."/>
            <person name="Pisabarro A.G."/>
            <person name="Kuo A."/>
            <person name="Tritt A."/>
            <person name="Lipzen A."/>
            <person name="He G."/>
            <person name="Yan M."/>
            <person name="Ng V."/>
            <person name="Cullen D."/>
            <person name="Martin F."/>
            <person name="Rosso M.-N."/>
            <person name="Henrissat B."/>
            <person name="Hibbett D."/>
            <person name="Martinez A.T."/>
            <person name="Grigoriev I.V."/>
        </authorList>
    </citation>
    <scope>NUCLEOTIDE SEQUENCE</scope>
    <source>
        <strain evidence="1">ATCC 90797</strain>
    </source>
</reference>
<dbReference type="EMBL" id="MU154647">
    <property type="protein sequence ID" value="KAF9490208.1"/>
    <property type="molecule type" value="Genomic_DNA"/>
</dbReference>
<organism evidence="1 2">
    <name type="scientific">Pleurotus eryngii</name>
    <name type="common">Boletus of the steppes</name>
    <dbReference type="NCBI Taxonomy" id="5323"/>
    <lineage>
        <taxon>Eukaryota</taxon>
        <taxon>Fungi</taxon>
        <taxon>Dikarya</taxon>
        <taxon>Basidiomycota</taxon>
        <taxon>Agaricomycotina</taxon>
        <taxon>Agaricomycetes</taxon>
        <taxon>Agaricomycetidae</taxon>
        <taxon>Agaricales</taxon>
        <taxon>Pleurotineae</taxon>
        <taxon>Pleurotaceae</taxon>
        <taxon>Pleurotus</taxon>
    </lineage>
</organism>
<accession>A0A9P6DBZ7</accession>
<dbReference type="Proteomes" id="UP000807025">
    <property type="component" value="Unassembled WGS sequence"/>
</dbReference>
<sequence>MSYISGTRSLPCASAKSVLERRTWQNQDLRSCSRRSCSPWLARFSPGSTIDAS</sequence>